<dbReference type="EMBL" id="REGN01000702">
    <property type="protein sequence ID" value="RNA39817.1"/>
    <property type="molecule type" value="Genomic_DNA"/>
</dbReference>
<protein>
    <submittedName>
        <fullName evidence="1">Uncharacterized protein</fullName>
    </submittedName>
</protein>
<gene>
    <name evidence="1" type="ORF">BpHYR1_014258</name>
</gene>
<evidence type="ECO:0000313" key="2">
    <source>
        <dbReference type="Proteomes" id="UP000276133"/>
    </source>
</evidence>
<organism evidence="1 2">
    <name type="scientific">Brachionus plicatilis</name>
    <name type="common">Marine rotifer</name>
    <name type="synonym">Brachionus muelleri</name>
    <dbReference type="NCBI Taxonomy" id="10195"/>
    <lineage>
        <taxon>Eukaryota</taxon>
        <taxon>Metazoa</taxon>
        <taxon>Spiralia</taxon>
        <taxon>Gnathifera</taxon>
        <taxon>Rotifera</taxon>
        <taxon>Eurotatoria</taxon>
        <taxon>Monogononta</taxon>
        <taxon>Pseudotrocha</taxon>
        <taxon>Ploima</taxon>
        <taxon>Brachionidae</taxon>
        <taxon>Brachionus</taxon>
    </lineage>
</organism>
<name>A0A3M7SVY9_BRAPC</name>
<proteinExistence type="predicted"/>
<keyword evidence="2" id="KW-1185">Reference proteome</keyword>
<evidence type="ECO:0000313" key="1">
    <source>
        <dbReference type="EMBL" id="RNA39817.1"/>
    </source>
</evidence>
<dbReference type="Proteomes" id="UP000276133">
    <property type="component" value="Unassembled WGS sequence"/>
</dbReference>
<comment type="caution">
    <text evidence="1">The sequence shown here is derived from an EMBL/GenBank/DDBJ whole genome shotgun (WGS) entry which is preliminary data.</text>
</comment>
<sequence length="95" mass="10978">MEQEYFGIGSKRVDLQVYLSAIFEQSVQLMQMNYFWKIFEHSNAYRTGFSTWSAILVISGSSFENLVLLAKVDSPVVCFRLDDIIRKLSVNLCKL</sequence>
<dbReference type="AlphaFoldDB" id="A0A3M7SVY9"/>
<accession>A0A3M7SVY9</accession>
<reference evidence="1 2" key="1">
    <citation type="journal article" date="2018" name="Sci. Rep.">
        <title>Genomic signatures of local adaptation to the degree of environmental predictability in rotifers.</title>
        <authorList>
            <person name="Franch-Gras L."/>
            <person name="Hahn C."/>
            <person name="Garcia-Roger E.M."/>
            <person name="Carmona M.J."/>
            <person name="Serra M."/>
            <person name="Gomez A."/>
        </authorList>
    </citation>
    <scope>NUCLEOTIDE SEQUENCE [LARGE SCALE GENOMIC DNA]</scope>
    <source>
        <strain evidence="1">HYR1</strain>
    </source>
</reference>